<dbReference type="Proteomes" id="UP000192247">
    <property type="component" value="Unassembled WGS sequence"/>
</dbReference>
<sequence length="93" mass="10472">MSGGFWTFANRITVEIKLSAPLNQNKSVPFTVDSVRLTELEGIWVRVDGVQPFAWIASQIGNLGTMISRNTLKTFLQNNLRTVFNEVFSSHEV</sequence>
<evidence type="ECO:0000313" key="1">
    <source>
        <dbReference type="EMBL" id="OQR76870.1"/>
    </source>
</evidence>
<evidence type="ECO:0000313" key="2">
    <source>
        <dbReference type="Proteomes" id="UP000192247"/>
    </source>
</evidence>
<proteinExistence type="predicted"/>
<accession>A0A1V9XTR1</accession>
<dbReference type="InParanoid" id="A0A1V9XTR1"/>
<dbReference type="Gene3D" id="3.15.10.50">
    <property type="match status" value="1"/>
</dbReference>
<gene>
    <name evidence="1" type="ORF">BIW11_07495</name>
</gene>
<dbReference type="InterPro" id="IPR020234">
    <property type="entry name" value="Mite_allergen_group-7"/>
</dbReference>
<keyword evidence="2" id="KW-1185">Reference proteome</keyword>
<dbReference type="EMBL" id="MNPL01004265">
    <property type="protein sequence ID" value="OQR76870.1"/>
    <property type="molecule type" value="Genomic_DNA"/>
</dbReference>
<reference evidence="1 2" key="1">
    <citation type="journal article" date="2017" name="Gigascience">
        <title>Draft genome of the honey bee ectoparasitic mite, Tropilaelaps mercedesae, is shaped by the parasitic life history.</title>
        <authorList>
            <person name="Dong X."/>
            <person name="Armstrong S.D."/>
            <person name="Xia D."/>
            <person name="Makepeace B.L."/>
            <person name="Darby A.C."/>
            <person name="Kadowaki T."/>
        </authorList>
    </citation>
    <scope>NUCLEOTIDE SEQUENCE [LARGE SCALE GENOMIC DNA]</scope>
    <source>
        <strain evidence="1">Wuxi-XJTLU</strain>
    </source>
</reference>
<dbReference type="InterPro" id="IPR038602">
    <property type="entry name" value="Mite_allergen_7_sf"/>
</dbReference>
<dbReference type="Pfam" id="PF16984">
    <property type="entry name" value="Grp7_allergen"/>
    <property type="match status" value="1"/>
</dbReference>
<protein>
    <submittedName>
        <fullName evidence="1">Uncharacterized protein</fullName>
    </submittedName>
</protein>
<dbReference type="AlphaFoldDB" id="A0A1V9XTR1"/>
<comment type="caution">
    <text evidence="1">The sequence shown here is derived from an EMBL/GenBank/DDBJ whole genome shotgun (WGS) entry which is preliminary data.</text>
</comment>
<organism evidence="1 2">
    <name type="scientific">Tropilaelaps mercedesae</name>
    <dbReference type="NCBI Taxonomy" id="418985"/>
    <lineage>
        <taxon>Eukaryota</taxon>
        <taxon>Metazoa</taxon>
        <taxon>Ecdysozoa</taxon>
        <taxon>Arthropoda</taxon>
        <taxon>Chelicerata</taxon>
        <taxon>Arachnida</taxon>
        <taxon>Acari</taxon>
        <taxon>Parasitiformes</taxon>
        <taxon>Mesostigmata</taxon>
        <taxon>Gamasina</taxon>
        <taxon>Dermanyssoidea</taxon>
        <taxon>Laelapidae</taxon>
        <taxon>Tropilaelaps</taxon>
    </lineage>
</organism>
<name>A0A1V9XTR1_9ACAR</name>
<dbReference type="OrthoDB" id="6487460at2759"/>